<dbReference type="InterPro" id="IPR051824">
    <property type="entry name" value="LRR_Rcpt-Like_S/T_Kinase"/>
</dbReference>
<accession>A0A068UYM3</accession>
<dbReference type="Gene3D" id="3.80.10.10">
    <property type="entry name" value="Ribonuclease Inhibitor"/>
    <property type="match status" value="1"/>
</dbReference>
<evidence type="ECO:0000256" key="1">
    <source>
        <dbReference type="ARBA" id="ARBA00004479"/>
    </source>
</evidence>
<dbReference type="PANTHER" id="PTHR48006:SF98">
    <property type="entry name" value="MALECTIN DOMAIN-CONTAINING PROTEIN"/>
    <property type="match status" value="1"/>
</dbReference>
<dbReference type="InterPro" id="IPR032675">
    <property type="entry name" value="LRR_dom_sf"/>
</dbReference>
<dbReference type="InParanoid" id="A0A068UYM3"/>
<dbReference type="OrthoDB" id="676979at2759"/>
<evidence type="ECO:0000256" key="5">
    <source>
        <dbReference type="ARBA" id="ARBA00023136"/>
    </source>
</evidence>
<name>A0A068UYM3_COFCA</name>
<dbReference type="GO" id="GO:0016020">
    <property type="term" value="C:membrane"/>
    <property type="evidence" value="ECO:0007669"/>
    <property type="project" value="UniProtKB-SubCell"/>
</dbReference>
<evidence type="ECO:0000313" key="8">
    <source>
        <dbReference type="Proteomes" id="UP000295252"/>
    </source>
</evidence>
<keyword evidence="6" id="KW-0325">Glycoprotein</keyword>
<protein>
    <recommendedName>
        <fullName evidence="9">Leucine-rich repeat-containing N-terminal plant-type domain-containing protein</fullName>
    </recommendedName>
</protein>
<dbReference type="Proteomes" id="UP000295252">
    <property type="component" value="Chromosome X"/>
</dbReference>
<organism evidence="7 8">
    <name type="scientific">Coffea canephora</name>
    <name type="common">Robusta coffee</name>
    <dbReference type="NCBI Taxonomy" id="49390"/>
    <lineage>
        <taxon>Eukaryota</taxon>
        <taxon>Viridiplantae</taxon>
        <taxon>Streptophyta</taxon>
        <taxon>Embryophyta</taxon>
        <taxon>Tracheophyta</taxon>
        <taxon>Spermatophyta</taxon>
        <taxon>Magnoliopsida</taxon>
        <taxon>eudicotyledons</taxon>
        <taxon>Gunneridae</taxon>
        <taxon>Pentapetalae</taxon>
        <taxon>asterids</taxon>
        <taxon>lamiids</taxon>
        <taxon>Gentianales</taxon>
        <taxon>Rubiaceae</taxon>
        <taxon>Ixoroideae</taxon>
        <taxon>Gardenieae complex</taxon>
        <taxon>Bertiereae - Coffeeae clade</taxon>
        <taxon>Coffeeae</taxon>
        <taxon>Coffea</taxon>
    </lineage>
</organism>
<dbReference type="PANTHER" id="PTHR48006">
    <property type="entry name" value="LEUCINE-RICH REPEAT-CONTAINING PROTEIN DDB_G0281931-RELATED"/>
    <property type="match status" value="1"/>
</dbReference>
<evidence type="ECO:0000256" key="6">
    <source>
        <dbReference type="ARBA" id="ARBA00023180"/>
    </source>
</evidence>
<keyword evidence="5" id="KW-0472">Membrane</keyword>
<dbReference type="SUPFAM" id="SSF52058">
    <property type="entry name" value="L domain-like"/>
    <property type="match status" value="1"/>
</dbReference>
<evidence type="ECO:0008006" key="9">
    <source>
        <dbReference type="Google" id="ProtNLM"/>
    </source>
</evidence>
<dbReference type="FunFam" id="3.80.10.10:FF:000041">
    <property type="entry name" value="LRR receptor-like serine/threonine-protein kinase ERECTA"/>
    <property type="match status" value="1"/>
</dbReference>
<dbReference type="STRING" id="49390.A0A068UYM3"/>
<gene>
    <name evidence="7" type="ORF">GSCOC_T00038499001</name>
</gene>
<evidence type="ECO:0000256" key="4">
    <source>
        <dbReference type="ARBA" id="ARBA00022737"/>
    </source>
</evidence>
<evidence type="ECO:0000313" key="7">
    <source>
        <dbReference type="EMBL" id="CDP13526.1"/>
    </source>
</evidence>
<keyword evidence="8" id="KW-1185">Reference proteome</keyword>
<reference evidence="8" key="1">
    <citation type="journal article" date="2014" name="Science">
        <title>The coffee genome provides insight into the convergent evolution of caffeine biosynthesis.</title>
        <authorList>
            <person name="Denoeud F."/>
            <person name="Carretero-Paulet L."/>
            <person name="Dereeper A."/>
            <person name="Droc G."/>
            <person name="Guyot R."/>
            <person name="Pietrella M."/>
            <person name="Zheng C."/>
            <person name="Alberti A."/>
            <person name="Anthony F."/>
            <person name="Aprea G."/>
            <person name="Aury J.M."/>
            <person name="Bento P."/>
            <person name="Bernard M."/>
            <person name="Bocs S."/>
            <person name="Campa C."/>
            <person name="Cenci A."/>
            <person name="Combes M.C."/>
            <person name="Crouzillat D."/>
            <person name="Da Silva C."/>
            <person name="Daddiego L."/>
            <person name="De Bellis F."/>
            <person name="Dussert S."/>
            <person name="Garsmeur O."/>
            <person name="Gayraud T."/>
            <person name="Guignon V."/>
            <person name="Jahn K."/>
            <person name="Jamilloux V."/>
            <person name="Joet T."/>
            <person name="Labadie K."/>
            <person name="Lan T."/>
            <person name="Leclercq J."/>
            <person name="Lepelley M."/>
            <person name="Leroy T."/>
            <person name="Li L.T."/>
            <person name="Librado P."/>
            <person name="Lopez L."/>
            <person name="Munoz A."/>
            <person name="Noel B."/>
            <person name="Pallavicini A."/>
            <person name="Perrotta G."/>
            <person name="Poncet V."/>
            <person name="Pot D."/>
            <person name="Priyono X."/>
            <person name="Rigoreau M."/>
            <person name="Rouard M."/>
            <person name="Rozas J."/>
            <person name="Tranchant-Dubreuil C."/>
            <person name="VanBuren R."/>
            <person name="Zhang Q."/>
            <person name="Andrade A.C."/>
            <person name="Argout X."/>
            <person name="Bertrand B."/>
            <person name="de Kochko A."/>
            <person name="Graziosi G."/>
            <person name="Henry R.J."/>
            <person name="Jayarama X."/>
            <person name="Ming R."/>
            <person name="Nagai C."/>
            <person name="Rounsley S."/>
            <person name="Sankoff D."/>
            <person name="Giuliano G."/>
            <person name="Albert V.A."/>
            <person name="Wincker P."/>
            <person name="Lashermes P."/>
        </authorList>
    </citation>
    <scope>NUCLEOTIDE SEQUENCE [LARGE SCALE GENOMIC DNA]</scope>
    <source>
        <strain evidence="8">cv. DH200-94</strain>
    </source>
</reference>
<dbReference type="Gramene" id="CDP13526">
    <property type="protein sequence ID" value="CDP13526"/>
    <property type="gene ID" value="GSCOC_T00038499001"/>
</dbReference>
<keyword evidence="3" id="KW-0732">Signal</keyword>
<evidence type="ECO:0000256" key="3">
    <source>
        <dbReference type="ARBA" id="ARBA00022729"/>
    </source>
</evidence>
<dbReference type="PhylomeDB" id="A0A068UYM3"/>
<keyword evidence="2" id="KW-0433">Leucine-rich repeat</keyword>
<dbReference type="EMBL" id="HG739159">
    <property type="protein sequence ID" value="CDP13526.1"/>
    <property type="molecule type" value="Genomic_DNA"/>
</dbReference>
<proteinExistence type="predicted"/>
<sequence length="108" mass="11749">MTRIDPCTKNATWAPDAANPRIACECSATVCHITQLKIYALDISGELPQQLFQLKELMDLNLGLNVLSGSMPAEIGQLSKMQCLSFSSNNFHGLLPTELGRLTSLGQL</sequence>
<keyword evidence="4" id="KW-0677">Repeat</keyword>
<comment type="subcellular location">
    <subcellularLocation>
        <location evidence="1">Membrane</location>
        <topology evidence="1">Single-pass type I membrane protein</topology>
    </subcellularLocation>
</comment>
<dbReference type="AlphaFoldDB" id="A0A068UYM3"/>
<evidence type="ECO:0000256" key="2">
    <source>
        <dbReference type="ARBA" id="ARBA00022614"/>
    </source>
</evidence>